<reference evidence="2 4" key="1">
    <citation type="submission" date="2016-11" db="EMBL/GenBank/DDBJ databases">
        <authorList>
            <person name="Jaros S."/>
            <person name="Januszkiewicz K."/>
            <person name="Wedrychowicz H."/>
        </authorList>
    </citation>
    <scope>NUCLEOTIDE SEQUENCE [LARGE SCALE GENOMIC DNA]</scope>
    <source>
        <strain evidence="2 4">DSM 784</strain>
    </source>
</reference>
<dbReference type="AlphaFoldDB" id="A0A1K1MTC8"/>
<proteinExistence type="predicted"/>
<evidence type="ECO:0000313" key="3">
    <source>
        <dbReference type="EMBL" id="WQG91404.1"/>
    </source>
</evidence>
<keyword evidence="5" id="KW-1185">Reference proteome</keyword>
<dbReference type="Gene3D" id="3.90.550.10">
    <property type="entry name" value="Spore Coat Polysaccharide Biosynthesis Protein SpsA, Chain A"/>
    <property type="match status" value="1"/>
</dbReference>
<dbReference type="SUPFAM" id="SSF53448">
    <property type="entry name" value="Nucleotide-diphospho-sugar transferases"/>
    <property type="match status" value="1"/>
</dbReference>
<dbReference type="Proteomes" id="UP000183788">
    <property type="component" value="Unassembled WGS sequence"/>
</dbReference>
<gene>
    <name evidence="2" type="ORF">SAMN05661012_00872</name>
    <name evidence="3" type="ORF">SR876_07825</name>
</gene>
<evidence type="ECO:0000313" key="2">
    <source>
        <dbReference type="EMBL" id="SFW26450.1"/>
    </source>
</evidence>
<reference evidence="3 5" key="2">
    <citation type="submission" date="2023-11" db="EMBL/GenBank/DDBJ databases">
        <title>MicrobeMod: A computational toolkit for identifying prokaryotic methylation and restriction-modification with nanopore sequencing.</title>
        <authorList>
            <person name="Crits-Christoph A."/>
            <person name="Kang S.C."/>
            <person name="Lee H."/>
            <person name="Ostrov N."/>
        </authorList>
    </citation>
    <scope>NUCLEOTIDE SEQUENCE [LARGE SCALE GENOMIC DNA]</scope>
    <source>
        <strain evidence="3 5">ATCC 23090</strain>
    </source>
</reference>
<dbReference type="STRING" id="1004.SAMN05661012_00872"/>
<evidence type="ECO:0000313" key="4">
    <source>
        <dbReference type="Proteomes" id="UP000183788"/>
    </source>
</evidence>
<dbReference type="OrthoDB" id="7851643at2"/>
<sequence>MLSIVICSIDPQRVRTVVANIDATVGVEHEVIIIDNAKELGGMGAGYNTGAARAKYDTICFMHDDVEFLTADWGKCVLSHFKSDTELGLIGIAGSRYKSKTISGWWTNQPKADCCNIYQRLLTGKDRKFLLRPVGKNGVAVPVKCLDGVWLCTRKKIWEEFPFNTADLKGFHFYDLDLSLRISQAYTVAVVYDVDLLHFSNGNFGDEWVRNAIYFHEQVNQVPLPVSLDVPAENAEAHVCKSWLQRLQIEKISWENRRLWVQAARGMDFPGAWFAVLGFYFPYVEKAKVKLKAMIS</sequence>
<dbReference type="InterPro" id="IPR059123">
    <property type="entry name" value="StrF_dom"/>
</dbReference>
<dbReference type="Pfam" id="PF13712">
    <property type="entry name" value="Glyco_tranf_2_5"/>
    <property type="match status" value="1"/>
</dbReference>
<dbReference type="RefSeq" id="WP_072357367.1">
    <property type="nucleotide sequence ID" value="NZ_CP139972.1"/>
</dbReference>
<dbReference type="Proteomes" id="UP001326715">
    <property type="component" value="Chromosome"/>
</dbReference>
<dbReference type="EMBL" id="CP140154">
    <property type="protein sequence ID" value="WQG91404.1"/>
    <property type="molecule type" value="Genomic_DNA"/>
</dbReference>
<name>A0A1K1MTC8_9BACT</name>
<organism evidence="2 4">
    <name type="scientific">Chitinophaga sancti</name>
    <dbReference type="NCBI Taxonomy" id="1004"/>
    <lineage>
        <taxon>Bacteria</taxon>
        <taxon>Pseudomonadati</taxon>
        <taxon>Bacteroidota</taxon>
        <taxon>Chitinophagia</taxon>
        <taxon>Chitinophagales</taxon>
        <taxon>Chitinophagaceae</taxon>
        <taxon>Chitinophaga</taxon>
    </lineage>
</organism>
<keyword evidence="2" id="KW-0808">Transferase</keyword>
<accession>A0A1K1MTC8</accession>
<evidence type="ECO:0000313" key="5">
    <source>
        <dbReference type="Proteomes" id="UP001326715"/>
    </source>
</evidence>
<dbReference type="GO" id="GO:0016740">
    <property type="term" value="F:transferase activity"/>
    <property type="evidence" value="ECO:0007669"/>
    <property type="project" value="UniProtKB-KW"/>
</dbReference>
<protein>
    <submittedName>
        <fullName evidence="2 3">Glycosyltransferase</fullName>
    </submittedName>
</protein>
<feature type="domain" description="Streptomycin biosynthesis protein StrF" evidence="1">
    <location>
        <begin position="4"/>
        <end position="191"/>
    </location>
</feature>
<dbReference type="InterPro" id="IPR029044">
    <property type="entry name" value="Nucleotide-diphossugar_trans"/>
</dbReference>
<dbReference type="EMBL" id="FPIZ01000002">
    <property type="protein sequence ID" value="SFW26450.1"/>
    <property type="molecule type" value="Genomic_DNA"/>
</dbReference>
<evidence type="ECO:0000259" key="1">
    <source>
        <dbReference type="Pfam" id="PF13712"/>
    </source>
</evidence>